<feature type="region of interest" description="Disordered" evidence="1">
    <location>
        <begin position="411"/>
        <end position="498"/>
    </location>
</feature>
<feature type="region of interest" description="Disordered" evidence="1">
    <location>
        <begin position="351"/>
        <end position="385"/>
    </location>
</feature>
<reference evidence="2 3" key="1">
    <citation type="journal article" date="2013" name="Nature">
        <title>The genomes of four tapeworm species reveal adaptations to parasitism.</title>
        <authorList>
            <person name="Tsai I.J."/>
            <person name="Zarowiecki M."/>
            <person name="Holroyd N."/>
            <person name="Garciarrubio A."/>
            <person name="Sanchez-Flores A."/>
            <person name="Brooks K.L."/>
            <person name="Tracey A."/>
            <person name="Bobes R.J."/>
            <person name="Fragoso G."/>
            <person name="Sciutto E."/>
            <person name="Aslett M."/>
            <person name="Beasley H."/>
            <person name="Bennett H.M."/>
            <person name="Cai J."/>
            <person name="Camicia F."/>
            <person name="Clark R."/>
            <person name="Cucher M."/>
            <person name="De Silva N."/>
            <person name="Day T.A."/>
            <person name="Deplazes P."/>
            <person name="Estrada K."/>
            <person name="Fernandez C."/>
            <person name="Holland P.W."/>
            <person name="Hou J."/>
            <person name="Hu S."/>
            <person name="Huckvale T."/>
            <person name="Hung S.S."/>
            <person name="Kamenetzky L."/>
            <person name="Keane J.A."/>
            <person name="Kiss F."/>
            <person name="Koziol U."/>
            <person name="Lambert O."/>
            <person name="Liu K."/>
            <person name="Luo X."/>
            <person name="Luo Y."/>
            <person name="Macchiaroli N."/>
            <person name="Nichol S."/>
            <person name="Paps J."/>
            <person name="Parkinson J."/>
            <person name="Pouchkina-Stantcheva N."/>
            <person name="Riddiford N."/>
            <person name="Rosenzvit M."/>
            <person name="Salinas G."/>
            <person name="Wasmuth J.D."/>
            <person name="Zamanian M."/>
            <person name="Zheng Y."/>
            <person name="Cai X."/>
            <person name="Soberon X."/>
            <person name="Olson P.D."/>
            <person name="Laclette J.P."/>
            <person name="Brehm K."/>
            <person name="Berriman M."/>
            <person name="Garciarrubio A."/>
            <person name="Bobes R.J."/>
            <person name="Fragoso G."/>
            <person name="Sanchez-Flores A."/>
            <person name="Estrada K."/>
            <person name="Cevallos M.A."/>
            <person name="Morett E."/>
            <person name="Gonzalez V."/>
            <person name="Portillo T."/>
            <person name="Ochoa-Leyva A."/>
            <person name="Jose M.V."/>
            <person name="Sciutto E."/>
            <person name="Landa A."/>
            <person name="Jimenez L."/>
            <person name="Valdes V."/>
            <person name="Carrero J.C."/>
            <person name="Larralde C."/>
            <person name="Morales-Montor J."/>
            <person name="Limon-Lason J."/>
            <person name="Soberon X."/>
            <person name="Laclette J.P."/>
        </authorList>
    </citation>
    <scope>NUCLEOTIDE SEQUENCE [LARGE SCALE GENOMIC DNA]</scope>
</reference>
<dbReference type="OrthoDB" id="6257379at2759"/>
<proteinExistence type="predicted"/>
<sequence>MGLRFGARRPKEKQTDDKKTRKSSKTKNADKSKTLPPTGAGSANKSADKGCSESSIPSSVNTTASNNLYNSQSAGNRGVLFRDNRFPDGTAMPRIRTQQTQINPPGDDREGHASPTGSVYSSASIQPAFLSYASYPSSYVPQLSTKPVETTTRIREHSHSDTVYQSVYPEPLPKPDYPVSNDGTGNSNRDSGLDTESRSSSTGKPVKAGAIEEYSRWKGASHQGAARQGKGFQLQHFSHDMPNSVYNFSESPQILLPKNYPINRDTPDFVNFAFTMPSRRQKQLNTNGTTYGTSVIPRKRLNQKDLDEKAYRLRSANRQYRCSSSSCSEDVIRTSRSTMFLQRIQLDDGLTSEKRNYGPGSGRSGRPFRREADSEEYTARSVSCGLPRDQPLRGGYFEEKNEVDRYGRLPPVKRPVSRTPDRREAWGFVNEEDNEDVSEIGEKAEVDNSEEETSDSQDAPCYPSLSRGYHGRSRMQPDFLRQSSAPSMANRKISVIKL</sequence>
<dbReference type="WBParaSite" id="EgrG_000095300">
    <property type="protein sequence ID" value="EgrG_000095300"/>
    <property type="gene ID" value="EgrG_000095300"/>
</dbReference>
<name>A0A068X4E2_ECHGR</name>
<evidence type="ECO:0000313" key="4">
    <source>
        <dbReference type="WBParaSite" id="EgrG_000095300"/>
    </source>
</evidence>
<feature type="region of interest" description="Disordered" evidence="1">
    <location>
        <begin position="1"/>
        <end position="120"/>
    </location>
</feature>
<feature type="compositionally biased region" description="Acidic residues" evidence="1">
    <location>
        <begin position="430"/>
        <end position="439"/>
    </location>
</feature>
<evidence type="ECO:0000313" key="2">
    <source>
        <dbReference type="EMBL" id="CDS24792.1"/>
    </source>
</evidence>
<dbReference type="AlphaFoldDB" id="A0A068X4E2"/>
<feature type="region of interest" description="Disordered" evidence="1">
    <location>
        <begin position="150"/>
        <end position="207"/>
    </location>
</feature>
<gene>
    <name evidence="2" type="ORF">EgrG_000095300</name>
</gene>
<protein>
    <submittedName>
        <fullName evidence="2 4">Expressed conserved protein</fullName>
    </submittedName>
</protein>
<accession>A0A068X4E2</accession>
<dbReference type="EMBL" id="LK028620">
    <property type="protein sequence ID" value="CDS24792.1"/>
    <property type="molecule type" value="Genomic_DNA"/>
</dbReference>
<feature type="compositionally biased region" description="Basic residues" evidence="1">
    <location>
        <begin position="1"/>
        <end position="11"/>
    </location>
</feature>
<reference evidence="2" key="2">
    <citation type="submission" date="2014-06" db="EMBL/GenBank/DDBJ databases">
        <authorList>
            <person name="Aslett M."/>
        </authorList>
    </citation>
    <scope>NUCLEOTIDE SEQUENCE</scope>
</reference>
<evidence type="ECO:0000313" key="3">
    <source>
        <dbReference type="Proteomes" id="UP000492820"/>
    </source>
</evidence>
<organism evidence="2">
    <name type="scientific">Echinococcus granulosus</name>
    <name type="common">Hydatid tapeworm</name>
    <dbReference type="NCBI Taxonomy" id="6210"/>
    <lineage>
        <taxon>Eukaryota</taxon>
        <taxon>Metazoa</taxon>
        <taxon>Spiralia</taxon>
        <taxon>Lophotrochozoa</taxon>
        <taxon>Platyhelminthes</taxon>
        <taxon>Cestoda</taxon>
        <taxon>Eucestoda</taxon>
        <taxon>Cyclophyllidea</taxon>
        <taxon>Taeniidae</taxon>
        <taxon>Echinococcus</taxon>
        <taxon>Echinococcus granulosus group</taxon>
    </lineage>
</organism>
<feature type="compositionally biased region" description="Polar residues" evidence="1">
    <location>
        <begin position="52"/>
        <end position="75"/>
    </location>
</feature>
<dbReference type="Proteomes" id="UP000492820">
    <property type="component" value="Unassembled WGS sequence"/>
</dbReference>
<evidence type="ECO:0000256" key="1">
    <source>
        <dbReference type="SAM" id="MobiDB-lite"/>
    </source>
</evidence>
<reference evidence="4" key="3">
    <citation type="submission" date="2020-10" db="UniProtKB">
        <authorList>
            <consortium name="WormBaseParasite"/>
        </authorList>
    </citation>
    <scope>IDENTIFICATION</scope>
</reference>
<feature type="compositionally biased region" description="Polar residues" evidence="1">
    <location>
        <begin position="181"/>
        <end position="190"/>
    </location>
</feature>